<sequence>MNNVGYIDLPDFPVNKKEPGSRFQAPGSSSEKLENYRGQIRVGGGVHSGQRGTPGKWQVSARRETKYSPWNLDGSLVLVRREQDRGQSPESRQRPDSGVL</sequence>
<feature type="region of interest" description="Disordered" evidence="1">
    <location>
        <begin position="79"/>
        <end position="100"/>
    </location>
</feature>
<accession>A0A9W7DP55</accession>
<evidence type="ECO:0000256" key="1">
    <source>
        <dbReference type="SAM" id="MobiDB-lite"/>
    </source>
</evidence>
<dbReference type="AlphaFoldDB" id="A0A9W7DP55"/>
<keyword evidence="3" id="KW-1185">Reference proteome</keyword>
<dbReference type="Proteomes" id="UP001165063">
    <property type="component" value="Unassembled WGS sequence"/>
</dbReference>
<gene>
    <name evidence="2" type="ORF">Amon01_000825400</name>
</gene>
<protein>
    <submittedName>
        <fullName evidence="2">Unnamed protein product</fullName>
    </submittedName>
</protein>
<organism evidence="2 3">
    <name type="scientific">Ambrosiozyma monospora</name>
    <name type="common">Yeast</name>
    <name type="synonym">Endomycopsis monosporus</name>
    <dbReference type="NCBI Taxonomy" id="43982"/>
    <lineage>
        <taxon>Eukaryota</taxon>
        <taxon>Fungi</taxon>
        <taxon>Dikarya</taxon>
        <taxon>Ascomycota</taxon>
        <taxon>Saccharomycotina</taxon>
        <taxon>Pichiomycetes</taxon>
        <taxon>Pichiales</taxon>
        <taxon>Pichiaceae</taxon>
        <taxon>Ambrosiozyma</taxon>
    </lineage>
</organism>
<name>A0A9W7DP55_AMBMO</name>
<evidence type="ECO:0000313" key="3">
    <source>
        <dbReference type="Proteomes" id="UP001165063"/>
    </source>
</evidence>
<evidence type="ECO:0000313" key="2">
    <source>
        <dbReference type="EMBL" id="GMG56187.1"/>
    </source>
</evidence>
<comment type="caution">
    <text evidence="2">The sequence shown here is derived from an EMBL/GenBank/DDBJ whole genome shotgun (WGS) entry which is preliminary data.</text>
</comment>
<reference evidence="2" key="1">
    <citation type="submission" date="2023-04" db="EMBL/GenBank/DDBJ databases">
        <title>Ambrosiozyma monospora NBRC 1965.</title>
        <authorList>
            <person name="Ichikawa N."/>
            <person name="Sato H."/>
            <person name="Tonouchi N."/>
        </authorList>
    </citation>
    <scope>NUCLEOTIDE SEQUENCE</scope>
    <source>
        <strain evidence="2">NBRC 1965</strain>
    </source>
</reference>
<dbReference type="EMBL" id="BSXU01007036">
    <property type="protein sequence ID" value="GMG56187.1"/>
    <property type="molecule type" value="Genomic_DNA"/>
</dbReference>
<proteinExistence type="predicted"/>
<feature type="region of interest" description="Disordered" evidence="1">
    <location>
        <begin position="1"/>
        <end position="62"/>
    </location>
</feature>